<feature type="compositionally biased region" description="Low complexity" evidence="1">
    <location>
        <begin position="70"/>
        <end position="95"/>
    </location>
</feature>
<dbReference type="Pfam" id="PF12572">
    <property type="entry name" value="DUF3752"/>
    <property type="match status" value="1"/>
</dbReference>
<dbReference type="InterPro" id="IPR046331">
    <property type="entry name" value="GPAM1-like"/>
</dbReference>
<protein>
    <recommendedName>
        <fullName evidence="2">DUF3752 domain-containing protein</fullName>
    </recommendedName>
</protein>
<evidence type="ECO:0000313" key="3">
    <source>
        <dbReference type="EMBL" id="KAJ7083696.1"/>
    </source>
</evidence>
<evidence type="ECO:0000313" key="4">
    <source>
        <dbReference type="Proteomes" id="UP001222325"/>
    </source>
</evidence>
<feature type="compositionally biased region" description="Polar residues" evidence="1">
    <location>
        <begin position="197"/>
        <end position="207"/>
    </location>
</feature>
<evidence type="ECO:0000259" key="2">
    <source>
        <dbReference type="Pfam" id="PF12572"/>
    </source>
</evidence>
<feature type="compositionally biased region" description="Basic and acidic residues" evidence="1">
    <location>
        <begin position="141"/>
        <end position="165"/>
    </location>
</feature>
<dbReference type="PANTHER" id="PTHR46370">
    <property type="entry name" value="GPALPP MOTIFS-CONTAINING PROTEIN 1"/>
    <property type="match status" value="1"/>
</dbReference>
<comment type="caution">
    <text evidence="3">The sequence shown here is derived from an EMBL/GenBank/DDBJ whole genome shotgun (WGS) entry which is preliminary data.</text>
</comment>
<proteinExistence type="predicted"/>
<evidence type="ECO:0000256" key="1">
    <source>
        <dbReference type="SAM" id="MobiDB-lite"/>
    </source>
</evidence>
<reference evidence="3" key="1">
    <citation type="submission" date="2023-03" db="EMBL/GenBank/DDBJ databases">
        <title>Massive genome expansion in bonnet fungi (Mycena s.s.) driven by repeated elements and novel gene families across ecological guilds.</title>
        <authorList>
            <consortium name="Lawrence Berkeley National Laboratory"/>
            <person name="Harder C.B."/>
            <person name="Miyauchi S."/>
            <person name="Viragh M."/>
            <person name="Kuo A."/>
            <person name="Thoen E."/>
            <person name="Andreopoulos B."/>
            <person name="Lu D."/>
            <person name="Skrede I."/>
            <person name="Drula E."/>
            <person name="Henrissat B."/>
            <person name="Morin E."/>
            <person name="Kohler A."/>
            <person name="Barry K."/>
            <person name="LaButti K."/>
            <person name="Morin E."/>
            <person name="Salamov A."/>
            <person name="Lipzen A."/>
            <person name="Mereny Z."/>
            <person name="Hegedus B."/>
            <person name="Baldrian P."/>
            <person name="Stursova M."/>
            <person name="Weitz H."/>
            <person name="Taylor A."/>
            <person name="Grigoriev I.V."/>
            <person name="Nagy L.G."/>
            <person name="Martin F."/>
            <person name="Kauserud H."/>
        </authorList>
    </citation>
    <scope>NUCLEOTIDE SEQUENCE</scope>
    <source>
        <strain evidence="3">CBHHK173m</strain>
    </source>
</reference>
<dbReference type="InterPro" id="IPR022226">
    <property type="entry name" value="DUF3752"/>
</dbReference>
<feature type="region of interest" description="Disordered" evidence="1">
    <location>
        <begin position="1"/>
        <end position="210"/>
    </location>
</feature>
<dbReference type="AlphaFoldDB" id="A0AAD6U3U2"/>
<sequence>MSAIGPALPPHLQPSAGTYDDDDEEDGPQLPPAAVAGPQLPAQVAGAGPQLPPTALQVGADGDDDDGDDYAPALPPDMLASSSASTSRPSAPKKPVVGPTMPPSYGRDAAYDPDSDDDVGPRPLPAGIRRAPEPDAVAEFMAKEEKRRREVEDAAKPKAPKREEWMLVPPTSSVLGNLDPTKLKPRTFARSAAPARSTDNSLWTETPAQRAERLADEVAGRKRRAANAAPALSDTEILESRKRQRIDAELRKGVEEHTARVRGVALVDAHAVAHAKAKEDEEEKAKKGIWDRDRDMALSGRLMDDSKRNKMIQEAKGLSDRFGTGKTGGFY</sequence>
<keyword evidence="4" id="KW-1185">Reference proteome</keyword>
<name>A0AAD6U3U2_9AGAR</name>
<organism evidence="3 4">
    <name type="scientific">Mycena belliarum</name>
    <dbReference type="NCBI Taxonomy" id="1033014"/>
    <lineage>
        <taxon>Eukaryota</taxon>
        <taxon>Fungi</taxon>
        <taxon>Dikarya</taxon>
        <taxon>Basidiomycota</taxon>
        <taxon>Agaricomycotina</taxon>
        <taxon>Agaricomycetes</taxon>
        <taxon>Agaricomycetidae</taxon>
        <taxon>Agaricales</taxon>
        <taxon>Marasmiineae</taxon>
        <taxon>Mycenaceae</taxon>
        <taxon>Mycena</taxon>
    </lineage>
</organism>
<gene>
    <name evidence="3" type="ORF">B0H15DRAFT_419005</name>
</gene>
<dbReference type="Proteomes" id="UP001222325">
    <property type="component" value="Unassembled WGS sequence"/>
</dbReference>
<dbReference type="PANTHER" id="PTHR46370:SF1">
    <property type="entry name" value="GPALPP MOTIFS-CONTAINING PROTEIN 1"/>
    <property type="match status" value="1"/>
</dbReference>
<dbReference type="EMBL" id="JARJCN010000040">
    <property type="protein sequence ID" value="KAJ7083696.1"/>
    <property type="molecule type" value="Genomic_DNA"/>
</dbReference>
<accession>A0AAD6U3U2</accession>
<feature type="domain" description="DUF3752" evidence="2">
    <location>
        <begin position="169"/>
        <end position="323"/>
    </location>
</feature>